<feature type="compositionally biased region" description="Basic residues" evidence="1">
    <location>
        <begin position="72"/>
        <end position="88"/>
    </location>
</feature>
<accession>A0ABY5NJ78</accession>
<name>A0ABY5NJ78_9MICO</name>
<keyword evidence="2" id="KW-1133">Transmembrane helix</keyword>
<keyword evidence="4" id="KW-1185">Reference proteome</keyword>
<protein>
    <submittedName>
        <fullName evidence="3">Uncharacterized protein</fullName>
    </submittedName>
</protein>
<evidence type="ECO:0000256" key="2">
    <source>
        <dbReference type="SAM" id="Phobius"/>
    </source>
</evidence>
<keyword evidence="2" id="KW-0812">Transmembrane</keyword>
<proteinExistence type="predicted"/>
<dbReference type="EMBL" id="CP091139">
    <property type="protein sequence ID" value="UUT35220.1"/>
    <property type="molecule type" value="Genomic_DNA"/>
</dbReference>
<keyword evidence="2" id="KW-0472">Membrane</keyword>
<evidence type="ECO:0000256" key="1">
    <source>
        <dbReference type="SAM" id="MobiDB-lite"/>
    </source>
</evidence>
<gene>
    <name evidence="3" type="ORF">L2X98_33950</name>
</gene>
<dbReference type="Proteomes" id="UP001054811">
    <property type="component" value="Chromosome"/>
</dbReference>
<evidence type="ECO:0000313" key="4">
    <source>
        <dbReference type="Proteomes" id="UP001054811"/>
    </source>
</evidence>
<feature type="transmembrane region" description="Helical" evidence="2">
    <location>
        <begin position="17"/>
        <end position="37"/>
    </location>
</feature>
<evidence type="ECO:0000313" key="3">
    <source>
        <dbReference type="EMBL" id="UUT35220.1"/>
    </source>
</evidence>
<reference evidence="3" key="1">
    <citation type="submission" date="2022-01" db="EMBL/GenBank/DDBJ databases">
        <title>Microbacterium eymi and Microbacterium rhizovicinus sp. nov., isolated from the rhizospheric soil of Elymus tsukushiensis, a plant native to the Dokdo Islands, Republic of Korea.</title>
        <authorList>
            <person name="Hwang Y.J."/>
        </authorList>
    </citation>
    <scope>NUCLEOTIDE SEQUENCE</scope>
    <source>
        <strain evidence="3">KUDC0405</strain>
    </source>
</reference>
<sequence>MTASTEPLKIVSSRRTLIIMLVVCVLFAAMGVVVLALAPTKTLNLIVGVGAIGFFGVGGGIAFAQQWRRKRGDRRGRRRAATGRRRAHSVGGRGPDRLHLDDAGVRLRRYDTFLASLPRATEHTTESLRASRAQNTGWDLTWANRLLDRPPGEAARDLQRRRPAS</sequence>
<organism evidence="3 4">
    <name type="scientific">Microbacterium elymi</name>
    <dbReference type="NCBI Taxonomy" id="2909587"/>
    <lineage>
        <taxon>Bacteria</taxon>
        <taxon>Bacillati</taxon>
        <taxon>Actinomycetota</taxon>
        <taxon>Actinomycetes</taxon>
        <taxon>Micrococcales</taxon>
        <taxon>Microbacteriaceae</taxon>
        <taxon>Microbacterium</taxon>
    </lineage>
</organism>
<feature type="transmembrane region" description="Helical" evidence="2">
    <location>
        <begin position="43"/>
        <end position="64"/>
    </location>
</feature>
<dbReference type="RefSeq" id="WP_259611779.1">
    <property type="nucleotide sequence ID" value="NZ_CP091139.2"/>
</dbReference>
<feature type="region of interest" description="Disordered" evidence="1">
    <location>
        <begin position="72"/>
        <end position="97"/>
    </location>
</feature>